<feature type="compositionally biased region" description="Basic and acidic residues" evidence="10">
    <location>
        <begin position="156"/>
        <end position="169"/>
    </location>
</feature>
<feature type="active site" description="Nucleophile" evidence="9">
    <location>
        <position position="486"/>
    </location>
</feature>
<dbReference type="PROSITE" id="PS01153">
    <property type="entry name" value="NOL1_NOP2_SUN"/>
    <property type="match status" value="1"/>
</dbReference>
<feature type="binding site" evidence="9">
    <location>
        <begin position="361"/>
        <end position="367"/>
    </location>
    <ligand>
        <name>S-adenosyl-L-methionine</name>
        <dbReference type="ChEBI" id="CHEBI:59789"/>
    </ligand>
</feature>
<dbReference type="Pfam" id="PF01189">
    <property type="entry name" value="Methyltr_RsmB-F"/>
    <property type="match status" value="1"/>
</dbReference>
<comment type="similarity">
    <text evidence="2 9">Belongs to the class I-like SAM-binding methyltransferase superfamily. RsmB/NOP family.</text>
</comment>
<feature type="compositionally biased region" description="Basic and acidic residues" evidence="10">
    <location>
        <begin position="560"/>
        <end position="570"/>
    </location>
</feature>
<keyword evidence="13" id="KW-1185">Reference proteome</keyword>
<organism evidence="12 13">
    <name type="scientific">Dimorphilus gyrociliatus</name>
    <dbReference type="NCBI Taxonomy" id="2664684"/>
    <lineage>
        <taxon>Eukaryota</taxon>
        <taxon>Metazoa</taxon>
        <taxon>Spiralia</taxon>
        <taxon>Lophotrochozoa</taxon>
        <taxon>Annelida</taxon>
        <taxon>Polychaeta</taxon>
        <taxon>Polychaeta incertae sedis</taxon>
        <taxon>Dinophilidae</taxon>
        <taxon>Dimorphilus</taxon>
    </lineage>
</organism>
<feature type="compositionally biased region" description="Basic and acidic residues" evidence="10">
    <location>
        <begin position="30"/>
        <end position="41"/>
    </location>
</feature>
<evidence type="ECO:0000313" key="12">
    <source>
        <dbReference type="EMBL" id="CAD5122789.1"/>
    </source>
</evidence>
<comment type="subcellular location">
    <subcellularLocation>
        <location evidence="1">Nucleus</location>
        <location evidence="1">Nucleolus</location>
    </subcellularLocation>
</comment>
<dbReference type="Gene3D" id="3.30.70.1170">
    <property type="entry name" value="Sun protein, domain 3"/>
    <property type="match status" value="1"/>
</dbReference>
<evidence type="ECO:0000256" key="2">
    <source>
        <dbReference type="ARBA" id="ARBA00007494"/>
    </source>
</evidence>
<dbReference type="OrthoDB" id="427002at2759"/>
<keyword evidence="8" id="KW-0539">Nucleus</keyword>
<keyword evidence="7 9" id="KW-0694">RNA-binding</keyword>
<feature type="compositionally biased region" description="Basic and acidic residues" evidence="10">
    <location>
        <begin position="610"/>
        <end position="632"/>
    </location>
</feature>
<feature type="binding site" evidence="9">
    <location>
        <position position="385"/>
    </location>
    <ligand>
        <name>S-adenosyl-L-methionine</name>
        <dbReference type="ChEBI" id="CHEBI:59789"/>
    </ligand>
</feature>
<dbReference type="PANTHER" id="PTHR22807">
    <property type="entry name" value="NOP2 YEAST -RELATED NOL1/NOP2/FMU SUN DOMAIN-CONTAINING"/>
    <property type="match status" value="1"/>
</dbReference>
<dbReference type="InterPro" id="IPR023267">
    <property type="entry name" value="RCMT"/>
</dbReference>
<feature type="compositionally biased region" description="Acidic residues" evidence="10">
    <location>
        <begin position="108"/>
        <end position="146"/>
    </location>
</feature>
<dbReference type="Proteomes" id="UP000549394">
    <property type="component" value="Unassembled WGS sequence"/>
</dbReference>
<evidence type="ECO:0000256" key="6">
    <source>
        <dbReference type="ARBA" id="ARBA00022691"/>
    </source>
</evidence>
<evidence type="ECO:0000256" key="4">
    <source>
        <dbReference type="ARBA" id="ARBA00022603"/>
    </source>
</evidence>
<evidence type="ECO:0000256" key="9">
    <source>
        <dbReference type="PROSITE-ProRule" id="PRU01023"/>
    </source>
</evidence>
<feature type="domain" description="SAM-dependent MTase RsmB/NOP-type" evidence="11">
    <location>
        <begin position="269"/>
        <end position="556"/>
    </location>
</feature>
<dbReference type="EMBL" id="CAJFCJ010000018">
    <property type="protein sequence ID" value="CAD5122789.1"/>
    <property type="molecule type" value="Genomic_DNA"/>
</dbReference>
<feature type="region of interest" description="Disordered" evidence="10">
    <location>
        <begin position="1"/>
        <end position="186"/>
    </location>
</feature>
<dbReference type="FunFam" id="3.30.70.1170:FF:000001">
    <property type="entry name" value="Ribosomal RNA methyltransferase Nop2"/>
    <property type="match status" value="1"/>
</dbReference>
<feature type="compositionally biased region" description="Acidic residues" evidence="10">
    <location>
        <begin position="571"/>
        <end position="580"/>
    </location>
</feature>
<feature type="binding site" evidence="9">
    <location>
        <position position="412"/>
    </location>
    <ligand>
        <name>S-adenosyl-L-methionine</name>
        <dbReference type="ChEBI" id="CHEBI:59789"/>
    </ligand>
</feature>
<keyword evidence="3" id="KW-0690">Ribosome biogenesis</keyword>
<dbReference type="SUPFAM" id="SSF53335">
    <property type="entry name" value="S-adenosyl-L-methionine-dependent methyltransferases"/>
    <property type="match status" value="1"/>
</dbReference>
<evidence type="ECO:0000256" key="3">
    <source>
        <dbReference type="ARBA" id="ARBA00022517"/>
    </source>
</evidence>
<evidence type="ECO:0000256" key="1">
    <source>
        <dbReference type="ARBA" id="ARBA00004604"/>
    </source>
</evidence>
<dbReference type="Pfam" id="PF22458">
    <property type="entry name" value="RsmF-B_ferredox"/>
    <property type="match status" value="1"/>
</dbReference>
<dbReference type="AlphaFoldDB" id="A0A7I8W2L4"/>
<dbReference type="InterPro" id="IPR011023">
    <property type="entry name" value="Nop2p"/>
</dbReference>
<feature type="compositionally biased region" description="Basic residues" evidence="10">
    <location>
        <begin position="591"/>
        <end position="609"/>
    </location>
</feature>
<dbReference type="GO" id="GO:0000470">
    <property type="term" value="P:maturation of LSU-rRNA"/>
    <property type="evidence" value="ECO:0007669"/>
    <property type="project" value="TreeGrafter"/>
</dbReference>
<dbReference type="NCBIfam" id="TIGR00446">
    <property type="entry name" value="nop2p"/>
    <property type="match status" value="1"/>
</dbReference>
<keyword evidence="4 9" id="KW-0489">Methyltransferase</keyword>
<dbReference type="GO" id="GO:0005730">
    <property type="term" value="C:nucleolus"/>
    <property type="evidence" value="ECO:0007669"/>
    <property type="project" value="UniProtKB-SubCell"/>
</dbReference>
<dbReference type="GO" id="GO:0003723">
    <property type="term" value="F:RNA binding"/>
    <property type="evidence" value="ECO:0007669"/>
    <property type="project" value="UniProtKB-UniRule"/>
</dbReference>
<sequence length="656" mass="74627">MGRKKSLADRPKSGPGRKARKQPDPTIPRHLLEPGEKDASKRRGKKVLKKKQGKPESKKIVQKLFPDDDNSDGDDDIPAPLKSFTKTKKKLKNSNKKKEKKKPKIQESEEDELSEAPDLPDDEFDEANMDSDISLDSDDVDDEFDINSDASESELPIEKAARKLAKQQEQDDEDAEMELQTNIATTEKIVLPSGQEIEKEKESPDLTIVKQRIKDILGVLDNFKERKEEGKSRGDYIDQLIQDLAFYYSYNEYLAGKFYELLPHEIIEFMEANEVERPVTIRTNTLKTRRRDLAQALINRGVNLDPIGKWSKVGLVIFDSSVPIGATPEYLGGHYMLQGGASLLPVMALAPQENERVLDMAAAPGGKTTYIAQLMRNTGLVMANDANKDRCKALIANIHRMGVTNTVVCNYDGRQLHKIFHAFDRALLDAPCSGTGVVSKDTSAKTNKDEKDIQRCSHIQKELILRAIDCVDAKSKTGGYVVYSTCSVLVEENEWVVDYALKMRHVKLVNTGLTIGEEGFEKFKQHRFTPSMKLTRRIYPHRNNLDGFFVAKFKKLSNEEKNNNKNVKDEDKEETDEMNSETEKKVTEKPGKRKMKKLNKTGKNGNKKIIKNEAKEKKVDNETEKKVTENRKPEKRKRKEMNGKKEPMKKKKMKKQ</sequence>
<evidence type="ECO:0000256" key="5">
    <source>
        <dbReference type="ARBA" id="ARBA00022679"/>
    </source>
</evidence>
<dbReference type="PANTHER" id="PTHR22807:SF30">
    <property type="entry name" value="28S RRNA (CYTOSINE(4447)-C(5))-METHYLTRANSFERASE-RELATED"/>
    <property type="match status" value="1"/>
</dbReference>
<dbReference type="InterPro" id="IPR023273">
    <property type="entry name" value="RCMT_NOP2"/>
</dbReference>
<proteinExistence type="inferred from homology"/>
<dbReference type="InterPro" id="IPR029063">
    <property type="entry name" value="SAM-dependent_MTases_sf"/>
</dbReference>
<evidence type="ECO:0000259" key="11">
    <source>
        <dbReference type="PROSITE" id="PS51686"/>
    </source>
</evidence>
<feature type="compositionally biased region" description="Basic and acidic residues" evidence="10">
    <location>
        <begin position="1"/>
        <end position="12"/>
    </location>
</feature>
<dbReference type="PROSITE" id="PS51686">
    <property type="entry name" value="SAM_MT_RSMB_NOP"/>
    <property type="match status" value="1"/>
</dbReference>
<feature type="compositionally biased region" description="Basic and acidic residues" evidence="10">
    <location>
        <begin position="581"/>
        <end position="590"/>
    </location>
</feature>
<evidence type="ECO:0000313" key="13">
    <source>
        <dbReference type="Proteomes" id="UP000549394"/>
    </source>
</evidence>
<dbReference type="InterPro" id="IPR049560">
    <property type="entry name" value="MeTrfase_RsmB-F_NOP2_cat"/>
</dbReference>
<dbReference type="Gene3D" id="3.40.50.150">
    <property type="entry name" value="Vaccinia Virus protein VP39"/>
    <property type="match status" value="1"/>
</dbReference>
<protein>
    <submittedName>
        <fullName evidence="12">DgyrCDS11196</fullName>
    </submittedName>
</protein>
<feature type="compositionally biased region" description="Basic residues" evidence="10">
    <location>
        <begin position="647"/>
        <end position="656"/>
    </location>
</feature>
<feature type="compositionally biased region" description="Basic residues" evidence="10">
    <location>
        <begin position="42"/>
        <end position="52"/>
    </location>
</feature>
<feature type="compositionally biased region" description="Basic residues" evidence="10">
    <location>
        <begin position="85"/>
        <end position="103"/>
    </location>
</feature>
<evidence type="ECO:0000256" key="10">
    <source>
        <dbReference type="SAM" id="MobiDB-lite"/>
    </source>
</evidence>
<name>A0A7I8W2L4_9ANNE</name>
<feature type="binding site" evidence="9">
    <location>
        <position position="429"/>
    </location>
    <ligand>
        <name>S-adenosyl-L-methionine</name>
        <dbReference type="ChEBI" id="CHEBI:59789"/>
    </ligand>
</feature>
<dbReference type="PRINTS" id="PR02012">
    <property type="entry name" value="RCMTNOP2"/>
</dbReference>
<dbReference type="InterPro" id="IPR054728">
    <property type="entry name" value="RsmB-like_ferredoxin"/>
</dbReference>
<keyword evidence="6 9" id="KW-0949">S-adenosyl-L-methionine</keyword>
<reference evidence="12 13" key="1">
    <citation type="submission" date="2020-08" db="EMBL/GenBank/DDBJ databases">
        <authorList>
            <person name="Hejnol A."/>
        </authorList>
    </citation>
    <scope>NUCLEOTIDE SEQUENCE [LARGE SCALE GENOMIC DNA]</scope>
</reference>
<dbReference type="GO" id="GO:0070475">
    <property type="term" value="P:rRNA base methylation"/>
    <property type="evidence" value="ECO:0007669"/>
    <property type="project" value="TreeGrafter"/>
</dbReference>
<dbReference type="InterPro" id="IPR018314">
    <property type="entry name" value="RsmB/NOL1/NOP2-like_CS"/>
</dbReference>
<dbReference type="GO" id="GO:0009383">
    <property type="term" value="F:rRNA (cytosine-C5-)-methyltransferase activity"/>
    <property type="evidence" value="ECO:0007669"/>
    <property type="project" value="TreeGrafter"/>
</dbReference>
<feature type="region of interest" description="Disordered" evidence="10">
    <location>
        <begin position="560"/>
        <end position="656"/>
    </location>
</feature>
<comment type="caution">
    <text evidence="12">The sequence shown here is derived from an EMBL/GenBank/DDBJ whole genome shotgun (WGS) entry which is preliminary data.</text>
</comment>
<evidence type="ECO:0000256" key="8">
    <source>
        <dbReference type="ARBA" id="ARBA00023242"/>
    </source>
</evidence>
<accession>A0A7I8W2L4</accession>
<feature type="compositionally biased region" description="Acidic residues" evidence="10">
    <location>
        <begin position="67"/>
        <end position="77"/>
    </location>
</feature>
<dbReference type="CDD" id="cd02440">
    <property type="entry name" value="AdoMet_MTases"/>
    <property type="match status" value="1"/>
</dbReference>
<gene>
    <name evidence="12" type="ORF">DGYR_LOCUS10549</name>
</gene>
<evidence type="ECO:0000256" key="7">
    <source>
        <dbReference type="ARBA" id="ARBA00022884"/>
    </source>
</evidence>
<dbReference type="InterPro" id="IPR001678">
    <property type="entry name" value="MeTrfase_RsmB-F_NOP2_dom"/>
</dbReference>
<keyword evidence="5 9" id="KW-0808">Transferase</keyword>
<dbReference type="PRINTS" id="PR02008">
    <property type="entry name" value="RCMTFAMILY"/>
</dbReference>